<feature type="domain" description="AMP-binding enzyme C-terminal" evidence="6">
    <location>
        <begin position="462"/>
        <end position="547"/>
    </location>
</feature>
<evidence type="ECO:0000256" key="4">
    <source>
        <dbReference type="SAM" id="Phobius"/>
    </source>
</evidence>
<dbReference type="InterPro" id="IPR025110">
    <property type="entry name" value="AMP-bd_C"/>
</dbReference>
<dbReference type="Gene3D" id="3.30.300.30">
    <property type="match status" value="1"/>
</dbReference>
<evidence type="ECO:0000313" key="7">
    <source>
        <dbReference type="EMBL" id="KDQ09380.1"/>
    </source>
</evidence>
<keyword evidence="8" id="KW-1185">Reference proteome</keyword>
<dbReference type="PANTHER" id="PTHR24096">
    <property type="entry name" value="LONG-CHAIN-FATTY-ACID--COA LIGASE"/>
    <property type="match status" value="1"/>
</dbReference>
<dbReference type="Pfam" id="PF00501">
    <property type="entry name" value="AMP-binding"/>
    <property type="match status" value="1"/>
</dbReference>
<dbReference type="AlphaFoldDB" id="A0A067M3W8"/>
<dbReference type="SUPFAM" id="SSF56801">
    <property type="entry name" value="Acetyl-CoA synthetase-like"/>
    <property type="match status" value="1"/>
</dbReference>
<accession>A0A067M3W8</accession>
<dbReference type="GO" id="GO:0016405">
    <property type="term" value="F:CoA-ligase activity"/>
    <property type="evidence" value="ECO:0007669"/>
    <property type="project" value="TreeGrafter"/>
</dbReference>
<dbReference type="PANTHER" id="PTHR24096:SF149">
    <property type="entry name" value="AMP-BINDING DOMAIN-CONTAINING PROTEIN-RELATED"/>
    <property type="match status" value="1"/>
</dbReference>
<evidence type="ECO:0000259" key="5">
    <source>
        <dbReference type="Pfam" id="PF00501"/>
    </source>
</evidence>
<evidence type="ECO:0000256" key="1">
    <source>
        <dbReference type="ARBA" id="ARBA00004924"/>
    </source>
</evidence>
<dbReference type="Gene3D" id="3.40.50.12780">
    <property type="entry name" value="N-terminal domain of ligase-like"/>
    <property type="match status" value="1"/>
</dbReference>
<comment type="similarity">
    <text evidence="2">Belongs to the ATP-dependent AMP-binding enzyme family.</text>
</comment>
<dbReference type="Pfam" id="PF13193">
    <property type="entry name" value="AMP-binding_C"/>
    <property type="match status" value="1"/>
</dbReference>
<evidence type="ECO:0000256" key="3">
    <source>
        <dbReference type="ARBA" id="ARBA00022598"/>
    </source>
</evidence>
<dbReference type="PROSITE" id="PS00455">
    <property type="entry name" value="AMP_BINDING"/>
    <property type="match status" value="1"/>
</dbReference>
<evidence type="ECO:0000256" key="2">
    <source>
        <dbReference type="ARBA" id="ARBA00006432"/>
    </source>
</evidence>
<dbReference type="STRING" id="930990.A0A067M3W8"/>
<dbReference type="InterPro" id="IPR042099">
    <property type="entry name" value="ANL_N_sf"/>
</dbReference>
<dbReference type="HOGENOM" id="CLU_000022_59_2_1"/>
<dbReference type="Proteomes" id="UP000027195">
    <property type="component" value="Unassembled WGS sequence"/>
</dbReference>
<dbReference type="InterPro" id="IPR020845">
    <property type="entry name" value="AMP-binding_CS"/>
</dbReference>
<dbReference type="CDD" id="cd05911">
    <property type="entry name" value="Firefly_Luc_like"/>
    <property type="match status" value="1"/>
</dbReference>
<dbReference type="InParanoid" id="A0A067M3W8"/>
<dbReference type="FunFam" id="3.40.50.12780:FF:000003">
    <property type="entry name" value="Long-chain-fatty-acid--CoA ligase FadD"/>
    <property type="match status" value="1"/>
</dbReference>
<keyword evidence="4" id="KW-0472">Membrane</keyword>
<feature type="transmembrane region" description="Helical" evidence="4">
    <location>
        <begin position="81"/>
        <end position="104"/>
    </location>
</feature>
<proteinExistence type="inferred from homology"/>
<organism evidence="7 8">
    <name type="scientific">Botryobasidium botryosum (strain FD-172 SS1)</name>
    <dbReference type="NCBI Taxonomy" id="930990"/>
    <lineage>
        <taxon>Eukaryota</taxon>
        <taxon>Fungi</taxon>
        <taxon>Dikarya</taxon>
        <taxon>Basidiomycota</taxon>
        <taxon>Agaricomycotina</taxon>
        <taxon>Agaricomycetes</taxon>
        <taxon>Cantharellales</taxon>
        <taxon>Botryobasidiaceae</taxon>
        <taxon>Botryobasidium</taxon>
    </lineage>
</organism>
<feature type="transmembrane region" description="Helical" evidence="4">
    <location>
        <begin position="246"/>
        <end position="267"/>
    </location>
</feature>
<evidence type="ECO:0000259" key="6">
    <source>
        <dbReference type="Pfam" id="PF13193"/>
    </source>
</evidence>
<keyword evidence="4" id="KW-1133">Transmembrane helix</keyword>
<dbReference type="OrthoDB" id="1898221at2759"/>
<gene>
    <name evidence="7" type="ORF">BOTBODRAFT_148208</name>
</gene>
<sequence>MTIYTPTYSSFPIPSTNLYTQLFRDHDKFDTASPAFIDNASGVTLTRKDVKDMTLSLAFGMRRVLGAKRGDVVMVFSPNSLSWPVVAFSIFAAGLCMTPANTAYTPSELAHQLKDSGAYYIFVHPALLPVVVETLTHLGASPAEIKKRVVIMALKREVEAPTAEVDAGGWIQLEALLNKGSLEREEPFDGAQAEETVTLCYSSGTTGLSKGVMTMHRNLNSQILATCLSFPLYAKKDAVIGVLPFYHIYGLALLVLFPFSVGVPLVICPRFDLALFCSGIQKYKITAALVVPPIMLALINSPIPLKYDLSSLRIIMSGGAPLAKALGINLDKRLQSMGAKADIIQGYGLTETSPGVTMLRAEQAMSKMGSVGELAPNMVVRLVDDDGVDAKPGEPGELWVRGANVMKGYLNNPTATADAITPDGWFKTGDIAIRDDDGCFAIVDRKKELIKYKAFQVPPADLEAVLLMHPEVGDVGVIGIESEDRTTELPRAYIVPKSGYSSLPTQGEREKFALEIQKWIEGKVARHKYLRGGVVVIEAIPKSAAGKILRRQLRDLAKEEVRLQSVKAKL</sequence>
<protein>
    <recommendedName>
        <fullName evidence="9">AMP-dependent synthetase/ligase domain-containing protein</fullName>
    </recommendedName>
</protein>
<dbReference type="InterPro" id="IPR045851">
    <property type="entry name" value="AMP-bd_C_sf"/>
</dbReference>
<dbReference type="EMBL" id="KL198079">
    <property type="protein sequence ID" value="KDQ09380.1"/>
    <property type="molecule type" value="Genomic_DNA"/>
</dbReference>
<evidence type="ECO:0008006" key="9">
    <source>
        <dbReference type="Google" id="ProtNLM"/>
    </source>
</evidence>
<reference evidence="8" key="1">
    <citation type="journal article" date="2014" name="Proc. Natl. Acad. Sci. U.S.A.">
        <title>Extensive sampling of basidiomycete genomes demonstrates inadequacy of the white-rot/brown-rot paradigm for wood decay fungi.</title>
        <authorList>
            <person name="Riley R."/>
            <person name="Salamov A.A."/>
            <person name="Brown D.W."/>
            <person name="Nagy L.G."/>
            <person name="Floudas D."/>
            <person name="Held B.W."/>
            <person name="Levasseur A."/>
            <person name="Lombard V."/>
            <person name="Morin E."/>
            <person name="Otillar R."/>
            <person name="Lindquist E.A."/>
            <person name="Sun H."/>
            <person name="LaButti K.M."/>
            <person name="Schmutz J."/>
            <person name="Jabbour D."/>
            <person name="Luo H."/>
            <person name="Baker S.E."/>
            <person name="Pisabarro A.G."/>
            <person name="Walton J.D."/>
            <person name="Blanchette R.A."/>
            <person name="Henrissat B."/>
            <person name="Martin F."/>
            <person name="Cullen D."/>
            <person name="Hibbett D.S."/>
            <person name="Grigoriev I.V."/>
        </authorList>
    </citation>
    <scope>NUCLEOTIDE SEQUENCE [LARGE SCALE GENOMIC DNA]</scope>
    <source>
        <strain evidence="8">FD-172 SS1</strain>
    </source>
</reference>
<dbReference type="InterPro" id="IPR000873">
    <property type="entry name" value="AMP-dep_synth/lig_dom"/>
</dbReference>
<name>A0A067M3W8_BOTB1</name>
<comment type="pathway">
    <text evidence="1">Siderophore biosynthesis.</text>
</comment>
<keyword evidence="3" id="KW-0436">Ligase</keyword>
<feature type="domain" description="AMP-dependent synthetase/ligase" evidence="5">
    <location>
        <begin position="33"/>
        <end position="410"/>
    </location>
</feature>
<evidence type="ECO:0000313" key="8">
    <source>
        <dbReference type="Proteomes" id="UP000027195"/>
    </source>
</evidence>
<keyword evidence="4" id="KW-0812">Transmembrane</keyword>